<dbReference type="RefSeq" id="WP_031542938.1">
    <property type="nucleotide sequence ID" value="NZ_JANSWH010000030.1"/>
</dbReference>
<evidence type="ECO:0000313" key="2">
    <source>
        <dbReference type="Proteomes" id="UP000224563"/>
    </source>
</evidence>
<sequence length="74" mass="8977">MELDERVEACTDEELKKEFRARRLQCQDMFLSLVEMKRATDREDVWEGLARQQQIVLDKWGEYEKEVEKRLADL</sequence>
<dbReference type="Proteomes" id="UP000224563">
    <property type="component" value="Unassembled WGS sequence"/>
</dbReference>
<gene>
    <name evidence="1" type="ORF">CSX02_11000</name>
</gene>
<accession>A0A2G3E0T8</accession>
<organism evidence="1 2">
    <name type="scientific">Agathobacter ruminis</name>
    <dbReference type="NCBI Taxonomy" id="1712665"/>
    <lineage>
        <taxon>Bacteria</taxon>
        <taxon>Bacillati</taxon>
        <taxon>Bacillota</taxon>
        <taxon>Clostridia</taxon>
        <taxon>Lachnospirales</taxon>
        <taxon>Lachnospiraceae</taxon>
        <taxon>Agathobacter</taxon>
    </lineage>
</organism>
<dbReference type="EMBL" id="PDYG01000112">
    <property type="protein sequence ID" value="PHU36864.1"/>
    <property type="molecule type" value="Genomic_DNA"/>
</dbReference>
<dbReference type="AlphaFoldDB" id="A0A2G3E0T8"/>
<name>A0A2G3E0T8_9FIRM</name>
<keyword evidence="2" id="KW-1185">Reference proteome</keyword>
<reference evidence="1 2" key="1">
    <citation type="submission" date="2017-10" db="EMBL/GenBank/DDBJ databases">
        <title>Resolving the taxonomy of Roseburia spp., Eubacterium rectale and Agathobacter spp. through phylogenomic analysis.</title>
        <authorList>
            <person name="Sheridan P.O."/>
            <person name="Walker A.W."/>
            <person name="Duncan S.H."/>
            <person name="Scott K.P."/>
            <person name="Toole P.W.O."/>
            <person name="Luis P."/>
            <person name="Flint H.J."/>
        </authorList>
    </citation>
    <scope>NUCLEOTIDE SEQUENCE [LARGE SCALE GENOMIC DNA]</scope>
    <source>
        <strain evidence="1 2">JK623</strain>
    </source>
</reference>
<comment type="caution">
    <text evidence="1">The sequence shown here is derived from an EMBL/GenBank/DDBJ whole genome shotgun (WGS) entry which is preliminary data.</text>
</comment>
<protein>
    <submittedName>
        <fullName evidence="1">Uncharacterized protein</fullName>
    </submittedName>
</protein>
<evidence type="ECO:0000313" key="1">
    <source>
        <dbReference type="EMBL" id="PHU36864.1"/>
    </source>
</evidence>
<proteinExistence type="predicted"/>
<reference evidence="1 2" key="2">
    <citation type="submission" date="2017-10" db="EMBL/GenBank/DDBJ databases">
        <authorList>
            <person name="Banno H."/>
            <person name="Chua N.-H."/>
        </authorList>
    </citation>
    <scope>NUCLEOTIDE SEQUENCE [LARGE SCALE GENOMIC DNA]</scope>
    <source>
        <strain evidence="1 2">JK623</strain>
    </source>
</reference>